<evidence type="ECO:0000259" key="1">
    <source>
        <dbReference type="Pfam" id="PF08281"/>
    </source>
</evidence>
<accession>A0AAP2GUQ8</accession>
<dbReference type="EMBL" id="JAHESE010000017">
    <property type="protein sequence ID" value="MBT1709858.1"/>
    <property type="molecule type" value="Genomic_DNA"/>
</dbReference>
<gene>
    <name evidence="2" type="ORF">KK062_16555</name>
</gene>
<proteinExistence type="predicted"/>
<dbReference type="Proteomes" id="UP001319080">
    <property type="component" value="Unassembled WGS sequence"/>
</dbReference>
<dbReference type="PANTHER" id="PTHR30173">
    <property type="entry name" value="SIGMA 19 FACTOR"/>
    <property type="match status" value="1"/>
</dbReference>
<reference evidence="2 3" key="1">
    <citation type="submission" date="2021-05" db="EMBL/GenBank/DDBJ databases">
        <title>A Polyphasic approach of four new species of the genus Ohtaekwangia: Ohtaekwangia histidinii sp. nov., Ohtaekwangia cretensis sp. nov., Ohtaekwangia indiensis sp. nov., Ohtaekwangia reichenbachii sp. nov. from diverse environment.</title>
        <authorList>
            <person name="Octaviana S."/>
        </authorList>
    </citation>
    <scope>NUCLEOTIDE SEQUENCE [LARGE SCALE GENOMIC DNA]</scope>
    <source>
        <strain evidence="2 3">PWU5</strain>
    </source>
</reference>
<dbReference type="InterPro" id="IPR014284">
    <property type="entry name" value="RNA_pol_sigma-70_dom"/>
</dbReference>
<dbReference type="GO" id="GO:0016987">
    <property type="term" value="F:sigma factor activity"/>
    <property type="evidence" value="ECO:0007669"/>
    <property type="project" value="InterPro"/>
</dbReference>
<evidence type="ECO:0000313" key="3">
    <source>
        <dbReference type="Proteomes" id="UP001319080"/>
    </source>
</evidence>
<dbReference type="InterPro" id="IPR052704">
    <property type="entry name" value="ECF_Sigma-70_Domain"/>
</dbReference>
<dbReference type="InterPro" id="IPR013325">
    <property type="entry name" value="RNA_pol_sigma_r2"/>
</dbReference>
<dbReference type="SUPFAM" id="SSF54427">
    <property type="entry name" value="NTF2-like"/>
    <property type="match status" value="1"/>
</dbReference>
<protein>
    <submittedName>
        <fullName evidence="2">Sigma-70 family RNA polymerase sigma factor</fullName>
    </submittedName>
</protein>
<dbReference type="SUPFAM" id="SSF88659">
    <property type="entry name" value="Sigma3 and sigma4 domains of RNA polymerase sigma factors"/>
    <property type="match status" value="1"/>
</dbReference>
<dbReference type="GO" id="GO:0006352">
    <property type="term" value="P:DNA-templated transcription initiation"/>
    <property type="evidence" value="ECO:0007669"/>
    <property type="project" value="InterPro"/>
</dbReference>
<dbReference type="SUPFAM" id="SSF88946">
    <property type="entry name" value="Sigma2 domain of RNA polymerase sigma factors"/>
    <property type="match status" value="1"/>
</dbReference>
<dbReference type="RefSeq" id="WP_254085437.1">
    <property type="nucleotide sequence ID" value="NZ_JAHESE010000017.1"/>
</dbReference>
<dbReference type="CDD" id="cd06171">
    <property type="entry name" value="Sigma70_r4"/>
    <property type="match status" value="1"/>
</dbReference>
<sequence length="273" mass="31042">MDATYRKLLTYSYNIVGSYEDAKDLVQSTMEKYITLDKRHIEHEVNYLIKTVINASINFKNRAEKQKGYGVWLPEPMATESPDLNLIKEQTASYSLLVLMEKLNAKERAVFILKEAFGYSHEEIADVLDTTVENSRQLLTRARKSLDQTPVRADMPTQGVLEKYIQSILDADLDTLEHLLVEDIRLMADGGRSVKVVKDVAVGREAAARLLQHIYTLFLRDTEHTFTTINHQPAICFYKNGALYNCHVLEITADGQVGNIFSIVAPEKLRMIS</sequence>
<dbReference type="NCBIfam" id="TIGR02937">
    <property type="entry name" value="sigma70-ECF"/>
    <property type="match status" value="1"/>
</dbReference>
<dbReference type="AlphaFoldDB" id="A0AAP2GUQ8"/>
<evidence type="ECO:0000313" key="2">
    <source>
        <dbReference type="EMBL" id="MBT1709858.1"/>
    </source>
</evidence>
<dbReference type="GO" id="GO:0003677">
    <property type="term" value="F:DNA binding"/>
    <property type="evidence" value="ECO:0007669"/>
    <property type="project" value="InterPro"/>
</dbReference>
<comment type="caution">
    <text evidence="2">The sequence shown here is derived from an EMBL/GenBank/DDBJ whole genome shotgun (WGS) entry which is preliminary data.</text>
</comment>
<dbReference type="InterPro" id="IPR032710">
    <property type="entry name" value="NTF2-like_dom_sf"/>
</dbReference>
<dbReference type="InterPro" id="IPR036388">
    <property type="entry name" value="WH-like_DNA-bd_sf"/>
</dbReference>
<dbReference type="PANTHER" id="PTHR30173:SF36">
    <property type="entry name" value="ECF RNA POLYMERASE SIGMA FACTOR SIGJ"/>
    <property type="match status" value="1"/>
</dbReference>
<dbReference type="InterPro" id="IPR013249">
    <property type="entry name" value="RNA_pol_sigma70_r4_t2"/>
</dbReference>
<keyword evidence="3" id="KW-1185">Reference proteome</keyword>
<organism evidence="2 3">
    <name type="scientific">Dawidia cretensis</name>
    <dbReference type="NCBI Taxonomy" id="2782350"/>
    <lineage>
        <taxon>Bacteria</taxon>
        <taxon>Pseudomonadati</taxon>
        <taxon>Bacteroidota</taxon>
        <taxon>Cytophagia</taxon>
        <taxon>Cytophagales</taxon>
        <taxon>Chryseotaleaceae</taxon>
        <taxon>Dawidia</taxon>
    </lineage>
</organism>
<dbReference type="Pfam" id="PF08281">
    <property type="entry name" value="Sigma70_r4_2"/>
    <property type="match status" value="1"/>
</dbReference>
<dbReference type="Gene3D" id="1.10.10.10">
    <property type="entry name" value="Winged helix-like DNA-binding domain superfamily/Winged helix DNA-binding domain"/>
    <property type="match status" value="1"/>
</dbReference>
<dbReference type="InterPro" id="IPR013324">
    <property type="entry name" value="RNA_pol_sigma_r3/r4-like"/>
</dbReference>
<feature type="domain" description="RNA polymerase sigma factor 70 region 4 type 2" evidence="1">
    <location>
        <begin position="96"/>
        <end position="146"/>
    </location>
</feature>
<name>A0AAP2GUQ8_9BACT</name>